<proteinExistence type="inferred from homology"/>
<reference evidence="8" key="3">
    <citation type="submission" date="2015-06" db="UniProtKB">
        <authorList>
            <consortium name="EnsemblMetazoa"/>
        </authorList>
    </citation>
    <scope>IDENTIFICATION</scope>
</reference>
<dbReference type="eggNOG" id="KOG2909">
    <property type="taxonomic scope" value="Eukaryota"/>
</dbReference>
<keyword evidence="2 5" id="KW-0813">Transport</keyword>
<keyword evidence="9" id="KW-1185">Reference proteome</keyword>
<dbReference type="PANTHER" id="PTHR10137:SF0">
    <property type="entry name" value="V-TYPE PROTON ATPASE SUBUNIT C"/>
    <property type="match status" value="1"/>
</dbReference>
<protein>
    <recommendedName>
        <fullName evidence="5">V-type proton ATPase subunit C</fullName>
    </recommendedName>
</protein>
<dbReference type="GO" id="GO:0000221">
    <property type="term" value="C:vacuolar proton-transporting V-type ATPase, V1 domain"/>
    <property type="evidence" value="ECO:0000318"/>
    <property type="project" value="GO_Central"/>
</dbReference>
<dbReference type="KEGG" id="hro:HELRODRAFT_156435"/>
<dbReference type="InterPro" id="IPR036132">
    <property type="entry name" value="Vac_ATP_synth_c_sf"/>
</dbReference>
<dbReference type="CDD" id="cd14785">
    <property type="entry name" value="V-ATPase_C"/>
    <property type="match status" value="1"/>
</dbReference>
<dbReference type="InParanoid" id="T1ELW6"/>
<dbReference type="PANTHER" id="PTHR10137">
    <property type="entry name" value="V-TYPE PROTON ATPASE SUBUNIT C"/>
    <property type="match status" value="1"/>
</dbReference>
<dbReference type="GeneID" id="20197566"/>
<evidence type="ECO:0000313" key="7">
    <source>
        <dbReference type="EMBL" id="ESO09279.1"/>
    </source>
</evidence>
<evidence type="ECO:0000313" key="9">
    <source>
        <dbReference type="Proteomes" id="UP000015101"/>
    </source>
</evidence>
<dbReference type="CTD" id="20197566"/>
<comment type="similarity">
    <text evidence="1 5">Belongs to the V-ATPase C subunit family.</text>
</comment>
<keyword evidence="3 5" id="KW-0375">Hydrogen ion transport</keyword>
<dbReference type="OMA" id="SRFQWDM"/>
<evidence type="ECO:0000313" key="8">
    <source>
        <dbReference type="EnsemblMetazoa" id="HelroP156435"/>
    </source>
</evidence>
<dbReference type="FunFam" id="3.30.70.100:FF:000002">
    <property type="entry name" value="V-type proton ATPase subunit C"/>
    <property type="match status" value="1"/>
</dbReference>
<dbReference type="SUPFAM" id="SSF118203">
    <property type="entry name" value="Vacuolar ATP synthase subunit C"/>
    <property type="match status" value="1"/>
</dbReference>
<evidence type="ECO:0000256" key="3">
    <source>
        <dbReference type="ARBA" id="ARBA00022781"/>
    </source>
</evidence>
<dbReference type="Pfam" id="PF03223">
    <property type="entry name" value="V-ATPase_C"/>
    <property type="match status" value="1"/>
</dbReference>
<feature type="coiled-coil region" evidence="6">
    <location>
        <begin position="144"/>
        <end position="171"/>
    </location>
</feature>
<reference evidence="7 9" key="2">
    <citation type="journal article" date="2013" name="Nature">
        <title>Insights into bilaterian evolution from three spiralian genomes.</title>
        <authorList>
            <person name="Simakov O."/>
            <person name="Marletaz F."/>
            <person name="Cho S.J."/>
            <person name="Edsinger-Gonzales E."/>
            <person name="Havlak P."/>
            <person name="Hellsten U."/>
            <person name="Kuo D.H."/>
            <person name="Larsson T."/>
            <person name="Lv J."/>
            <person name="Arendt D."/>
            <person name="Savage R."/>
            <person name="Osoegawa K."/>
            <person name="de Jong P."/>
            <person name="Grimwood J."/>
            <person name="Chapman J.A."/>
            <person name="Shapiro H."/>
            <person name="Aerts A."/>
            <person name="Otillar R.P."/>
            <person name="Terry A.Y."/>
            <person name="Boore J.L."/>
            <person name="Grigoriev I.V."/>
            <person name="Lindberg D.R."/>
            <person name="Seaver E.C."/>
            <person name="Weisblat D.A."/>
            <person name="Putnam N.H."/>
            <person name="Rokhsar D.S."/>
        </authorList>
    </citation>
    <scope>NUCLEOTIDE SEQUENCE</scope>
</reference>
<comment type="subunit">
    <text evidence="5">V-ATPase is a heteromultimeric enzyme made up of two complexes: the ATP-hydrolytic V1 complex and the proton translocation V0 complex. The V1 complex consists of three catalytic AB heterodimers that form a heterohexamer, three peripheral stalks each consisting of EG heterodimers, one central rotor including subunits D and F, and the regulatory subunits C and H. The proton translocation complex V0 consists of the proton transport subunit a, a ring of proteolipid subunits c9c'', rotary subunit d, subunits e and f, and two accessory subunits.</text>
</comment>
<dbReference type="InterPro" id="IPR004907">
    <property type="entry name" value="ATPase_V1-cplx_csu"/>
</dbReference>
<evidence type="ECO:0000256" key="6">
    <source>
        <dbReference type="SAM" id="Coils"/>
    </source>
</evidence>
<comment type="function">
    <text evidence="5">Subunit of the V1 complex of vacuolar(H+)-ATPase (V-ATPase), a multisubunit enzyme composed of a peripheral complex (V1) that hydrolyzes ATP and a membrane integral complex (V0) that translocates protons. V-ATPase is responsible for acidifying and maintaining the pH of intracellular compartments and in some cell types, is targeted to the plasma membrane, where it is responsible for acidifying the extracellular environment. Subunit C is necessary for the assembly of the catalytic sector of the enzyme and is likely to have a specific function in its catalytic activity.</text>
</comment>
<evidence type="ECO:0000256" key="2">
    <source>
        <dbReference type="ARBA" id="ARBA00022448"/>
    </source>
</evidence>
<reference evidence="9" key="1">
    <citation type="submission" date="2012-12" db="EMBL/GenBank/DDBJ databases">
        <authorList>
            <person name="Hellsten U."/>
            <person name="Grimwood J."/>
            <person name="Chapman J.A."/>
            <person name="Shapiro H."/>
            <person name="Aerts A."/>
            <person name="Otillar R.P."/>
            <person name="Terry A.Y."/>
            <person name="Boore J.L."/>
            <person name="Simakov O."/>
            <person name="Marletaz F."/>
            <person name="Cho S.-J."/>
            <person name="Edsinger-Gonzales E."/>
            <person name="Havlak P."/>
            <person name="Kuo D.-H."/>
            <person name="Larsson T."/>
            <person name="Lv J."/>
            <person name="Arendt D."/>
            <person name="Savage R."/>
            <person name="Osoegawa K."/>
            <person name="de Jong P."/>
            <person name="Lindberg D.R."/>
            <person name="Seaver E.C."/>
            <person name="Weisblat D.A."/>
            <person name="Putnam N.H."/>
            <person name="Grigoriev I.V."/>
            <person name="Rokhsar D.S."/>
        </authorList>
    </citation>
    <scope>NUCLEOTIDE SEQUENCE</scope>
</reference>
<name>T1ELW6_HELRO</name>
<accession>T1ELW6</accession>
<organism evidence="8 9">
    <name type="scientific">Helobdella robusta</name>
    <name type="common">Californian leech</name>
    <dbReference type="NCBI Taxonomy" id="6412"/>
    <lineage>
        <taxon>Eukaryota</taxon>
        <taxon>Metazoa</taxon>
        <taxon>Spiralia</taxon>
        <taxon>Lophotrochozoa</taxon>
        <taxon>Annelida</taxon>
        <taxon>Clitellata</taxon>
        <taxon>Hirudinea</taxon>
        <taxon>Rhynchobdellida</taxon>
        <taxon>Glossiphoniidae</taxon>
        <taxon>Helobdella</taxon>
    </lineage>
</organism>
<keyword evidence="4 5" id="KW-0406">Ion transport</keyword>
<keyword evidence="6" id="KW-0175">Coiled coil</keyword>
<sequence>MSSEEISRSNDSKWHTFSEFWLISAPGNKTGEETYQKLHNLIKKNNAGYVFKFHIPELKVGTLDLLVGLSEELTKLDTYIESLVRKLVQYLCDVLEGERVKLIENLMINGIAPTAYISKFTWDEAKYSSKQPLRNITDAIAKNMTQSENELKTKSQSYNALKTNIQNIERKSTGSLMTRTLTDLVKKEHFILNSTYLTTLLVVVPSASKKDWLGKYETLTDMIAPESSTLVTEDSEHCLFTVTLFRKVVEEFKLKCRENKFVVRDFEYNEQEMEDGKKEIMKLNTDKAKQEGPLIRWLKTNFTETFSGWLHVKALRTFIESILRYGLPVNFQAMVIAPPKRNMKKIKELLNQHYLHLDASGTYDAKTEMDDIPGFTMSSVEYYPYVYFKINLDMFDMYKA</sequence>
<evidence type="ECO:0000256" key="5">
    <source>
        <dbReference type="RuleBase" id="RU364010"/>
    </source>
</evidence>
<dbReference type="STRING" id="6412.T1ELW6"/>
<dbReference type="EnsemblMetazoa" id="HelroT156435">
    <property type="protein sequence ID" value="HelroP156435"/>
    <property type="gene ID" value="HelroG156435"/>
</dbReference>
<dbReference type="HOGENOM" id="CLU_017554_3_0_1"/>
<evidence type="ECO:0000256" key="4">
    <source>
        <dbReference type="ARBA" id="ARBA00023065"/>
    </source>
</evidence>
<dbReference type="OrthoDB" id="6605928at2759"/>
<evidence type="ECO:0000256" key="1">
    <source>
        <dbReference type="ARBA" id="ARBA00006138"/>
    </source>
</evidence>
<dbReference type="GO" id="GO:0046961">
    <property type="term" value="F:proton-transporting ATPase activity, rotational mechanism"/>
    <property type="evidence" value="ECO:0000318"/>
    <property type="project" value="GO_Central"/>
</dbReference>
<dbReference type="RefSeq" id="XP_009012372.1">
    <property type="nucleotide sequence ID" value="XM_009014124.1"/>
</dbReference>
<dbReference type="AlphaFoldDB" id="T1ELW6"/>
<gene>
    <name evidence="8" type="primary">20197566</name>
    <name evidence="7" type="ORF">HELRODRAFT_156435</name>
</gene>
<dbReference type="EMBL" id="KB095959">
    <property type="protein sequence ID" value="ESO09279.1"/>
    <property type="molecule type" value="Genomic_DNA"/>
</dbReference>
<dbReference type="Gene3D" id="1.20.1460.10">
    <property type="entry name" value="subunit c (vma5p) of the yeast v-atpase, domain 2"/>
    <property type="match status" value="1"/>
</dbReference>
<dbReference type="Gene3D" id="3.30.70.1180">
    <property type="entry name" value="Vacuolar atp synthase subunit c, domain 1"/>
    <property type="match status" value="1"/>
</dbReference>
<dbReference type="Gene3D" id="3.30.70.100">
    <property type="match status" value="1"/>
</dbReference>
<dbReference type="Proteomes" id="UP000015101">
    <property type="component" value="Unassembled WGS sequence"/>
</dbReference>
<dbReference type="EMBL" id="AMQM01002921">
    <property type="status" value="NOT_ANNOTATED_CDS"/>
    <property type="molecule type" value="Genomic_DNA"/>
</dbReference>